<comment type="similarity">
    <text evidence="1">Belongs to the glycosyltransferase group 1 family. Glycosyltransferase 4 subfamily.</text>
</comment>
<dbReference type="PANTHER" id="PTHR13615:SF3">
    <property type="entry name" value="GLYCOSYLTRANSFERASE-LIKE DOMAIN-CONTAINING PROTEIN 1"/>
    <property type="match status" value="1"/>
</dbReference>
<evidence type="ECO:0000313" key="9">
    <source>
        <dbReference type="Proteomes" id="UP000664303"/>
    </source>
</evidence>
<dbReference type="Pfam" id="PF12038">
    <property type="entry name" value="QTMAN_N"/>
    <property type="match status" value="1"/>
</dbReference>
<comment type="caution">
    <text evidence="8">The sequence shown here is derived from an EMBL/GenBank/DDBJ whole genome shotgun (WGS) entry which is preliminary data.</text>
</comment>
<dbReference type="EC" id="2.4.1.110" evidence="4"/>
<evidence type="ECO:0000256" key="6">
    <source>
        <dbReference type="ARBA" id="ARBA00048439"/>
    </source>
</evidence>
<dbReference type="EMBL" id="JAFKCZ010000012">
    <property type="protein sequence ID" value="MBN7798159.1"/>
    <property type="molecule type" value="Genomic_DNA"/>
</dbReference>
<protein>
    <recommendedName>
        <fullName evidence="5">tRNA-queuosine alpha-mannosyltransferase</fullName>
        <ecNumber evidence="4">2.4.1.110</ecNumber>
    </recommendedName>
</protein>
<dbReference type="InterPro" id="IPR022701">
    <property type="entry name" value="QTMAN_N"/>
</dbReference>
<dbReference type="Gene3D" id="3.40.50.2000">
    <property type="entry name" value="Glycogen Phosphorylase B"/>
    <property type="match status" value="1"/>
</dbReference>
<evidence type="ECO:0000256" key="4">
    <source>
        <dbReference type="ARBA" id="ARBA00044517"/>
    </source>
</evidence>
<evidence type="ECO:0000313" key="8">
    <source>
        <dbReference type="EMBL" id="MBN7798159.1"/>
    </source>
</evidence>
<reference evidence="8" key="1">
    <citation type="submission" date="2021-02" db="EMBL/GenBank/DDBJ databases">
        <title>PHA producing bacteria isolated from coastal sediment in Guangdong, Shenzhen.</title>
        <authorList>
            <person name="Zheng W."/>
            <person name="Yu S."/>
            <person name="Huang Y."/>
        </authorList>
    </citation>
    <scope>NUCLEOTIDE SEQUENCE</scope>
    <source>
        <strain evidence="8">TN14-10</strain>
    </source>
</reference>
<comment type="catalytic activity">
    <reaction evidence="6">
        <text>queuosine(34) in tRNA(Asp) + GDP-alpha-D-mannose = O-4''-alpha-D-mannosylqueuosine(34) in tRNA(Asp) + GDP + H(+)</text>
        <dbReference type="Rhea" id="RHEA:12885"/>
        <dbReference type="Rhea" id="RHEA-COMP:18572"/>
        <dbReference type="Rhea" id="RHEA-COMP:18581"/>
        <dbReference type="ChEBI" id="CHEBI:15378"/>
        <dbReference type="ChEBI" id="CHEBI:57527"/>
        <dbReference type="ChEBI" id="CHEBI:58189"/>
        <dbReference type="ChEBI" id="CHEBI:194431"/>
        <dbReference type="ChEBI" id="CHEBI:194442"/>
        <dbReference type="EC" id="2.4.1.110"/>
    </reaction>
    <physiologicalReaction direction="left-to-right" evidence="6">
        <dbReference type="Rhea" id="RHEA:12886"/>
    </physiologicalReaction>
</comment>
<keyword evidence="3" id="KW-0808">Transferase</keyword>
<evidence type="ECO:0000256" key="5">
    <source>
        <dbReference type="ARBA" id="ARBA00044539"/>
    </source>
</evidence>
<dbReference type="AlphaFoldDB" id="A0A939DHF6"/>
<evidence type="ECO:0000256" key="2">
    <source>
        <dbReference type="ARBA" id="ARBA00022676"/>
    </source>
</evidence>
<dbReference type="GO" id="GO:0016438">
    <property type="term" value="F:tRNA-queuosine(34) beta-mannosyltransferase activity"/>
    <property type="evidence" value="ECO:0007669"/>
    <property type="project" value="UniProtKB-EC"/>
</dbReference>
<dbReference type="Proteomes" id="UP000664303">
    <property type="component" value="Unassembled WGS sequence"/>
</dbReference>
<dbReference type="InterPro" id="IPR051862">
    <property type="entry name" value="GT-like_domain_containing_1"/>
</dbReference>
<keyword evidence="2" id="KW-0328">Glycosyltransferase</keyword>
<evidence type="ECO:0000259" key="7">
    <source>
        <dbReference type="Pfam" id="PF12038"/>
    </source>
</evidence>
<organism evidence="8 9">
    <name type="scientific">Parahaliea mediterranea</name>
    <dbReference type="NCBI Taxonomy" id="651086"/>
    <lineage>
        <taxon>Bacteria</taxon>
        <taxon>Pseudomonadati</taxon>
        <taxon>Pseudomonadota</taxon>
        <taxon>Gammaproteobacteria</taxon>
        <taxon>Cellvibrionales</taxon>
        <taxon>Halieaceae</taxon>
        <taxon>Parahaliea</taxon>
    </lineage>
</organism>
<feature type="domain" description="tRNA-queuosine alpha-mannosyltransferase N-terminal" evidence="7">
    <location>
        <begin position="2"/>
        <end position="171"/>
    </location>
</feature>
<dbReference type="RefSeq" id="WP_206561602.1">
    <property type="nucleotide sequence ID" value="NZ_JAFKCZ010000012.1"/>
</dbReference>
<dbReference type="PANTHER" id="PTHR13615">
    <property type="entry name" value="GLYCOSYLTRANSFERASE-LIKE 1"/>
    <property type="match status" value="1"/>
</dbReference>
<dbReference type="SUPFAM" id="SSF53756">
    <property type="entry name" value="UDP-Glycosyltransferase/glycogen phosphorylase"/>
    <property type="match status" value="1"/>
</dbReference>
<evidence type="ECO:0000256" key="1">
    <source>
        <dbReference type="ARBA" id="ARBA00009481"/>
    </source>
</evidence>
<proteinExistence type="inferred from homology"/>
<keyword evidence="9" id="KW-1185">Reference proteome</keyword>
<sequence length="375" mass="42114">MRVLLLSAYDAGSHRYWRRGLSKMLPDWEWRGLALPPRHFSWRVRGNPLYWALRERERLECRPDLVVATSMVDLATLRGLVPSLAAVPTLLYFHENQFAYPEGSGRHGLLEAQMVSLYGALAADRLAFNSAYNRDSFLRGVDALLARLPDYAPREAVDHLARRSAVLPVPLLPGDDAAAGESCWPPVPAVGARPLRLLWPGRLEYDKGGEGLERILSRLEGSGLDYQLALVGQEFRRLPAVFGRIREQYRHRLVHFGWLQRVADYHRLLEEADMVLGTALHEFQGVAVMEAVARGCVPVLPARLAYPELYPAEFLYDSRPDDPGREADAACERLLDLAAAWRRGDVAGPSVSDYSLEKLAPRYRAILQQLASRSG</sequence>
<name>A0A939DHF6_9GAMM</name>
<evidence type="ECO:0000256" key="3">
    <source>
        <dbReference type="ARBA" id="ARBA00022679"/>
    </source>
</evidence>
<gene>
    <name evidence="8" type="ORF">JYP50_16235</name>
</gene>
<accession>A0A939DHF6</accession>